<comment type="caution">
    <text evidence="1">The sequence shown here is derived from an EMBL/GenBank/DDBJ whole genome shotgun (WGS) entry which is preliminary data.</text>
</comment>
<name>A0A4C1SQR6_EUMVA</name>
<gene>
    <name evidence="1" type="ORF">EVAR_101864_1</name>
</gene>
<dbReference type="Proteomes" id="UP000299102">
    <property type="component" value="Unassembled WGS sequence"/>
</dbReference>
<accession>A0A4C1SQR6</accession>
<evidence type="ECO:0000313" key="1">
    <source>
        <dbReference type="EMBL" id="GBP03540.1"/>
    </source>
</evidence>
<protein>
    <recommendedName>
        <fullName evidence="3">Histone-lysine N-methyltransferase SETMAR</fullName>
    </recommendedName>
</protein>
<dbReference type="AlphaFoldDB" id="A0A4C1SQR6"/>
<proteinExistence type="predicted"/>
<keyword evidence="2" id="KW-1185">Reference proteome</keyword>
<evidence type="ECO:0000313" key="2">
    <source>
        <dbReference type="Proteomes" id="UP000299102"/>
    </source>
</evidence>
<evidence type="ECO:0008006" key="3">
    <source>
        <dbReference type="Google" id="ProtNLM"/>
    </source>
</evidence>
<dbReference type="OrthoDB" id="429597at2759"/>
<dbReference type="EMBL" id="BGZK01000010">
    <property type="protein sequence ID" value="GBP03540.1"/>
    <property type="molecule type" value="Genomic_DNA"/>
</dbReference>
<sequence>MNLALVVLLKTRPNITWLNAVSIRVTQNLPKRFQSSNFDVKDEPHCRLPITDKDDAILEKVEQDRHISSYNVAEKLGIELKTIFNDLKKAAYTKHLDTYFSDEFIEKNVMNRVHICDSLLKRNQS</sequence>
<reference evidence="1 2" key="1">
    <citation type="journal article" date="2019" name="Commun. Biol.">
        <title>The bagworm genome reveals a unique fibroin gene that provides high tensile strength.</title>
        <authorList>
            <person name="Kono N."/>
            <person name="Nakamura H."/>
            <person name="Ohtoshi R."/>
            <person name="Tomita M."/>
            <person name="Numata K."/>
            <person name="Arakawa K."/>
        </authorList>
    </citation>
    <scope>NUCLEOTIDE SEQUENCE [LARGE SCALE GENOMIC DNA]</scope>
</reference>
<organism evidence="1 2">
    <name type="scientific">Eumeta variegata</name>
    <name type="common">Bagworm moth</name>
    <name type="synonym">Eumeta japonica</name>
    <dbReference type="NCBI Taxonomy" id="151549"/>
    <lineage>
        <taxon>Eukaryota</taxon>
        <taxon>Metazoa</taxon>
        <taxon>Ecdysozoa</taxon>
        <taxon>Arthropoda</taxon>
        <taxon>Hexapoda</taxon>
        <taxon>Insecta</taxon>
        <taxon>Pterygota</taxon>
        <taxon>Neoptera</taxon>
        <taxon>Endopterygota</taxon>
        <taxon>Lepidoptera</taxon>
        <taxon>Glossata</taxon>
        <taxon>Ditrysia</taxon>
        <taxon>Tineoidea</taxon>
        <taxon>Psychidae</taxon>
        <taxon>Oiketicinae</taxon>
        <taxon>Eumeta</taxon>
    </lineage>
</organism>